<dbReference type="Gene3D" id="3.30.565.10">
    <property type="entry name" value="Histidine kinase-like ATPase, C-terminal domain"/>
    <property type="match status" value="1"/>
</dbReference>
<evidence type="ECO:0000256" key="13">
    <source>
        <dbReference type="ARBA" id="ARBA00023136"/>
    </source>
</evidence>
<evidence type="ECO:0000256" key="4">
    <source>
        <dbReference type="ARBA" id="ARBA00022475"/>
    </source>
</evidence>
<evidence type="ECO:0000313" key="18">
    <source>
        <dbReference type="Proteomes" id="UP000501747"/>
    </source>
</evidence>
<keyword evidence="9 17" id="KW-0418">Kinase</keyword>
<evidence type="ECO:0000256" key="8">
    <source>
        <dbReference type="ARBA" id="ARBA00022741"/>
    </source>
</evidence>
<dbReference type="InterPro" id="IPR050398">
    <property type="entry name" value="HssS/ArlS-like"/>
</dbReference>
<dbReference type="AlphaFoldDB" id="A0A6G8AW25"/>
<dbReference type="SMART" id="SM00304">
    <property type="entry name" value="HAMP"/>
    <property type="match status" value="1"/>
</dbReference>
<dbReference type="Pfam" id="PF02518">
    <property type="entry name" value="HATPase_c"/>
    <property type="match status" value="1"/>
</dbReference>
<evidence type="ECO:0000256" key="6">
    <source>
        <dbReference type="ARBA" id="ARBA00022679"/>
    </source>
</evidence>
<dbReference type="Pfam" id="PF00512">
    <property type="entry name" value="HisKA"/>
    <property type="match status" value="1"/>
</dbReference>
<dbReference type="PANTHER" id="PTHR45528:SF1">
    <property type="entry name" value="SENSOR HISTIDINE KINASE CPXA"/>
    <property type="match status" value="1"/>
</dbReference>
<feature type="domain" description="Histidine kinase" evidence="15">
    <location>
        <begin position="260"/>
        <end position="476"/>
    </location>
</feature>
<dbReference type="InterPro" id="IPR003661">
    <property type="entry name" value="HisK_dim/P_dom"/>
</dbReference>
<comment type="catalytic activity">
    <reaction evidence="1">
        <text>ATP + protein L-histidine = ADP + protein N-phospho-L-histidine.</text>
        <dbReference type="EC" id="2.7.13.3"/>
    </reaction>
</comment>
<evidence type="ECO:0000256" key="7">
    <source>
        <dbReference type="ARBA" id="ARBA00022692"/>
    </source>
</evidence>
<dbReference type="EMBL" id="CP049887">
    <property type="protein sequence ID" value="QIL49113.1"/>
    <property type="molecule type" value="Genomic_DNA"/>
</dbReference>
<sequence>MRYLLQQMIAFFAIILTVLIIFGVSFTTFTKNTVKETTYDQLEGYATTVVQNMSKQDWTLQQSLNTASAIVENQNIGFFLLQPNRTAVYPPSAKGHSGDNLISNDELKLLKKGKKIQKTISNVSLGTDGKKTTMAVHIQPLFNSDNFDFEYILMVWQPSSNIEESVSSLTQNLFKGFIISTIIALIISYILAKFQVNRINRMRKATNQISAGNFDVHLEVKNNDELDDLAEDFNKMAGALKDSHTEIERQEERRRNFMADVAHEMRTPLTTINGLLEGLAYNAIPANQQDKCINLMQNETKRLIRLVNENLDYEKILTNQISITIQKLNATEILETLSEQLKGKAEDKKNQIILETLEPVEVYADYDRFVQIMVNIITNAIQFTEEGEIKITVSRGYMETTVSIADTGIGMSEEQVKNVWDRYYKADPSRKNTKYGESGLGLSIVDQLVKLHGGSIDIESIVDQGTTFHINFPDKVEEEVAE</sequence>
<gene>
    <name evidence="17" type="ORF">G7082_11750</name>
</gene>
<feature type="transmembrane region" description="Helical" evidence="14">
    <location>
        <begin position="173"/>
        <end position="192"/>
    </location>
</feature>
<evidence type="ECO:0000256" key="11">
    <source>
        <dbReference type="ARBA" id="ARBA00022989"/>
    </source>
</evidence>
<dbReference type="InterPro" id="IPR004358">
    <property type="entry name" value="Sig_transdc_His_kin-like_C"/>
</dbReference>
<protein>
    <recommendedName>
        <fullName evidence="3">histidine kinase</fullName>
        <ecNumber evidence="3">2.7.13.3</ecNumber>
    </recommendedName>
</protein>
<dbReference type="PROSITE" id="PS50109">
    <property type="entry name" value="HIS_KIN"/>
    <property type="match status" value="1"/>
</dbReference>
<evidence type="ECO:0000259" key="16">
    <source>
        <dbReference type="PROSITE" id="PS50885"/>
    </source>
</evidence>
<dbReference type="CDD" id="cd00082">
    <property type="entry name" value="HisKA"/>
    <property type="match status" value="1"/>
</dbReference>
<evidence type="ECO:0000256" key="14">
    <source>
        <dbReference type="SAM" id="Phobius"/>
    </source>
</evidence>
<evidence type="ECO:0000256" key="2">
    <source>
        <dbReference type="ARBA" id="ARBA00004651"/>
    </source>
</evidence>
<accession>A0A6G8AW25</accession>
<dbReference type="PROSITE" id="PS50885">
    <property type="entry name" value="HAMP"/>
    <property type="match status" value="1"/>
</dbReference>
<dbReference type="PANTHER" id="PTHR45528">
    <property type="entry name" value="SENSOR HISTIDINE KINASE CPXA"/>
    <property type="match status" value="1"/>
</dbReference>
<evidence type="ECO:0000259" key="15">
    <source>
        <dbReference type="PROSITE" id="PS50109"/>
    </source>
</evidence>
<evidence type="ECO:0000256" key="5">
    <source>
        <dbReference type="ARBA" id="ARBA00022553"/>
    </source>
</evidence>
<evidence type="ECO:0000256" key="9">
    <source>
        <dbReference type="ARBA" id="ARBA00022777"/>
    </source>
</evidence>
<dbReference type="Gene3D" id="1.10.287.130">
    <property type="match status" value="1"/>
</dbReference>
<dbReference type="GO" id="GO:0005524">
    <property type="term" value="F:ATP binding"/>
    <property type="evidence" value="ECO:0007669"/>
    <property type="project" value="UniProtKB-KW"/>
</dbReference>
<organism evidence="17 18">
    <name type="scientific">Vagococcus hydrophili</name>
    <dbReference type="NCBI Taxonomy" id="2714947"/>
    <lineage>
        <taxon>Bacteria</taxon>
        <taxon>Bacillati</taxon>
        <taxon>Bacillota</taxon>
        <taxon>Bacilli</taxon>
        <taxon>Lactobacillales</taxon>
        <taxon>Enterococcaceae</taxon>
        <taxon>Vagococcus</taxon>
    </lineage>
</organism>
<dbReference type="CDD" id="cd06225">
    <property type="entry name" value="HAMP"/>
    <property type="match status" value="1"/>
</dbReference>
<keyword evidence="8" id="KW-0547">Nucleotide-binding</keyword>
<evidence type="ECO:0000256" key="3">
    <source>
        <dbReference type="ARBA" id="ARBA00012438"/>
    </source>
</evidence>
<evidence type="ECO:0000256" key="10">
    <source>
        <dbReference type="ARBA" id="ARBA00022840"/>
    </source>
</evidence>
<keyword evidence="18" id="KW-1185">Reference proteome</keyword>
<dbReference type="SUPFAM" id="SSF158472">
    <property type="entry name" value="HAMP domain-like"/>
    <property type="match status" value="1"/>
</dbReference>
<keyword evidence="13 14" id="KW-0472">Membrane</keyword>
<comment type="subcellular location">
    <subcellularLocation>
        <location evidence="2">Cell membrane</location>
        <topology evidence="2">Multi-pass membrane protein</topology>
    </subcellularLocation>
</comment>
<dbReference type="EC" id="2.7.13.3" evidence="3"/>
<dbReference type="InterPro" id="IPR036890">
    <property type="entry name" value="HATPase_C_sf"/>
</dbReference>
<keyword evidence="7 14" id="KW-0812">Transmembrane</keyword>
<evidence type="ECO:0000256" key="12">
    <source>
        <dbReference type="ARBA" id="ARBA00023012"/>
    </source>
</evidence>
<feature type="domain" description="HAMP" evidence="16">
    <location>
        <begin position="193"/>
        <end position="245"/>
    </location>
</feature>
<dbReference type="Proteomes" id="UP000501747">
    <property type="component" value="Chromosome"/>
</dbReference>
<dbReference type="PRINTS" id="PR00344">
    <property type="entry name" value="BCTRLSENSOR"/>
</dbReference>
<dbReference type="KEGG" id="vhy:G7082_11750"/>
<evidence type="ECO:0000256" key="1">
    <source>
        <dbReference type="ARBA" id="ARBA00000085"/>
    </source>
</evidence>
<keyword evidence="12" id="KW-0902">Two-component regulatory system</keyword>
<dbReference type="RefSeq" id="WP_166035242.1">
    <property type="nucleotide sequence ID" value="NZ_CP049887.1"/>
</dbReference>
<reference evidence="17 18" key="1">
    <citation type="submission" date="2020-03" db="EMBL/GenBank/DDBJ databases">
        <title>Vagococcus sp. nov., isolated from beetles.</title>
        <authorList>
            <person name="Hyun D.-W."/>
            <person name="Bae J.-W."/>
        </authorList>
    </citation>
    <scope>NUCLEOTIDE SEQUENCE [LARGE SCALE GENOMIC DNA]</scope>
    <source>
        <strain evidence="17 18">HDW17B</strain>
    </source>
</reference>
<dbReference type="SUPFAM" id="SSF47384">
    <property type="entry name" value="Homodimeric domain of signal transducing histidine kinase"/>
    <property type="match status" value="1"/>
</dbReference>
<keyword evidence="5" id="KW-0597">Phosphoprotein</keyword>
<dbReference type="InterPro" id="IPR036097">
    <property type="entry name" value="HisK_dim/P_sf"/>
</dbReference>
<dbReference type="FunFam" id="1.10.287.130:FF:000001">
    <property type="entry name" value="Two-component sensor histidine kinase"/>
    <property type="match status" value="1"/>
</dbReference>
<dbReference type="FunFam" id="3.30.565.10:FF:000006">
    <property type="entry name" value="Sensor histidine kinase WalK"/>
    <property type="match status" value="1"/>
</dbReference>
<keyword evidence="4" id="KW-1003">Cell membrane</keyword>
<dbReference type="SMART" id="SM00387">
    <property type="entry name" value="HATPase_c"/>
    <property type="match status" value="1"/>
</dbReference>
<dbReference type="SUPFAM" id="SSF55874">
    <property type="entry name" value="ATPase domain of HSP90 chaperone/DNA topoisomerase II/histidine kinase"/>
    <property type="match status" value="1"/>
</dbReference>
<name>A0A6G8AW25_9ENTE</name>
<evidence type="ECO:0000313" key="17">
    <source>
        <dbReference type="EMBL" id="QIL49113.1"/>
    </source>
</evidence>
<dbReference type="Pfam" id="PF00672">
    <property type="entry name" value="HAMP"/>
    <property type="match status" value="1"/>
</dbReference>
<keyword evidence="6" id="KW-0808">Transferase</keyword>
<dbReference type="InterPro" id="IPR003594">
    <property type="entry name" value="HATPase_dom"/>
</dbReference>
<dbReference type="GO" id="GO:0005886">
    <property type="term" value="C:plasma membrane"/>
    <property type="evidence" value="ECO:0007669"/>
    <property type="project" value="UniProtKB-SubCell"/>
</dbReference>
<dbReference type="SMART" id="SM00388">
    <property type="entry name" value="HisKA"/>
    <property type="match status" value="1"/>
</dbReference>
<dbReference type="InterPro" id="IPR003660">
    <property type="entry name" value="HAMP_dom"/>
</dbReference>
<feature type="transmembrane region" description="Helical" evidence="14">
    <location>
        <begin position="9"/>
        <end position="29"/>
    </location>
</feature>
<dbReference type="Gene3D" id="6.10.340.10">
    <property type="match status" value="1"/>
</dbReference>
<dbReference type="GO" id="GO:0000155">
    <property type="term" value="F:phosphorelay sensor kinase activity"/>
    <property type="evidence" value="ECO:0007669"/>
    <property type="project" value="InterPro"/>
</dbReference>
<dbReference type="InterPro" id="IPR005467">
    <property type="entry name" value="His_kinase_dom"/>
</dbReference>
<keyword evidence="10" id="KW-0067">ATP-binding</keyword>
<keyword evidence="11 14" id="KW-1133">Transmembrane helix</keyword>
<proteinExistence type="predicted"/>